<organism evidence="1 2">
    <name type="scientific">Hypoxylon rubiginosum</name>
    <dbReference type="NCBI Taxonomy" id="110542"/>
    <lineage>
        <taxon>Eukaryota</taxon>
        <taxon>Fungi</taxon>
        <taxon>Dikarya</taxon>
        <taxon>Ascomycota</taxon>
        <taxon>Pezizomycotina</taxon>
        <taxon>Sordariomycetes</taxon>
        <taxon>Xylariomycetidae</taxon>
        <taxon>Xylariales</taxon>
        <taxon>Hypoxylaceae</taxon>
        <taxon>Hypoxylon</taxon>
    </lineage>
</organism>
<gene>
    <name evidence="1" type="ORF">F4820DRAFT_417285</name>
</gene>
<protein>
    <submittedName>
        <fullName evidence="1">Uncharacterized protein</fullName>
    </submittedName>
</protein>
<keyword evidence="2" id="KW-1185">Reference proteome</keyword>
<dbReference type="EMBL" id="MU393460">
    <property type="protein sequence ID" value="KAI4866330.1"/>
    <property type="molecule type" value="Genomic_DNA"/>
</dbReference>
<evidence type="ECO:0000313" key="1">
    <source>
        <dbReference type="EMBL" id="KAI4866330.1"/>
    </source>
</evidence>
<dbReference type="Proteomes" id="UP001497700">
    <property type="component" value="Unassembled WGS sequence"/>
</dbReference>
<sequence>MLIPIRRFFDGMVDQVYMQVLKSYLFTTPLAAYPCLMSNCQENEFKTPQEMLLHLEHCKSFRDKQPFRCPTCNTDEPSRTVPRKCLFSMLKPSPRLHEKFKDFLRSLKASFSSPKASPNPSLYQPGPQPSPCDTSSQFHVPSQHMFDAAKLSLYELPDTGYRELDSSPCLAPVQSSSPVELYSASVSQAGMASIDISPASVSALSEATSNCYIQDKYLPPIYSSQCAGDSGVFVGSLDYTEPDHADWPYSQASQLFEELSTPNPIHLHHFINQPGFRPSLTINTNSVEQQNVHTPIWNGKQTDSGGTLWINTMDGTKKEFLDLKDLPSSSSFSMDTSSLMDIEANPNPLPTERDVPMQKLQSFDNFSPPGSNGSPSSPDHSPDSELTSSHRCSYQNCHFTPSGKPGNFQAYLRKHMSTHCRKSRIRCQYCTKTFTRKDNQRVHARKAHSGQIDPSGF</sequence>
<accession>A0ACB9Z5Q7</accession>
<comment type="caution">
    <text evidence="1">The sequence shown here is derived from an EMBL/GenBank/DDBJ whole genome shotgun (WGS) entry which is preliminary data.</text>
</comment>
<evidence type="ECO:0000313" key="2">
    <source>
        <dbReference type="Proteomes" id="UP001497700"/>
    </source>
</evidence>
<name>A0ACB9Z5Q7_9PEZI</name>
<proteinExistence type="predicted"/>
<reference evidence="1 2" key="1">
    <citation type="journal article" date="2022" name="New Phytol.">
        <title>Ecological generalism drives hyperdiversity of secondary metabolite gene clusters in xylarialean endophytes.</title>
        <authorList>
            <person name="Franco M.E.E."/>
            <person name="Wisecaver J.H."/>
            <person name="Arnold A.E."/>
            <person name="Ju Y.M."/>
            <person name="Slot J.C."/>
            <person name="Ahrendt S."/>
            <person name="Moore L.P."/>
            <person name="Eastman K.E."/>
            <person name="Scott K."/>
            <person name="Konkel Z."/>
            <person name="Mondo S.J."/>
            <person name="Kuo A."/>
            <person name="Hayes R.D."/>
            <person name="Haridas S."/>
            <person name="Andreopoulos B."/>
            <person name="Riley R."/>
            <person name="LaButti K."/>
            <person name="Pangilinan J."/>
            <person name="Lipzen A."/>
            <person name="Amirebrahimi M."/>
            <person name="Yan J."/>
            <person name="Adam C."/>
            <person name="Keymanesh K."/>
            <person name="Ng V."/>
            <person name="Louie K."/>
            <person name="Northen T."/>
            <person name="Drula E."/>
            <person name="Henrissat B."/>
            <person name="Hsieh H.M."/>
            <person name="Youens-Clark K."/>
            <person name="Lutzoni F."/>
            <person name="Miadlikowska J."/>
            <person name="Eastwood D.C."/>
            <person name="Hamelin R.C."/>
            <person name="Grigoriev I.V."/>
            <person name="U'Ren J.M."/>
        </authorList>
    </citation>
    <scope>NUCLEOTIDE SEQUENCE [LARGE SCALE GENOMIC DNA]</scope>
    <source>
        <strain evidence="1 2">CBS 119005</strain>
    </source>
</reference>